<evidence type="ECO:0000313" key="2">
    <source>
        <dbReference type="EMBL" id="MDM4015083.1"/>
    </source>
</evidence>
<dbReference type="RefSeq" id="WP_149496444.1">
    <property type="nucleotide sequence ID" value="NZ_JASZZN010000004.1"/>
</dbReference>
<protein>
    <submittedName>
        <fullName evidence="2">Zf-HC2 domain-containing protein</fullName>
    </submittedName>
</protein>
<dbReference type="EMBL" id="JASZZN010000004">
    <property type="protein sequence ID" value="MDM4015083.1"/>
    <property type="molecule type" value="Genomic_DNA"/>
</dbReference>
<dbReference type="Pfam" id="PF13490">
    <property type="entry name" value="zf-HC2"/>
    <property type="match status" value="1"/>
</dbReference>
<keyword evidence="3" id="KW-1185">Reference proteome</keyword>
<dbReference type="Proteomes" id="UP001239462">
    <property type="component" value="Unassembled WGS sequence"/>
</dbReference>
<dbReference type="InterPro" id="IPR041916">
    <property type="entry name" value="Anti_sigma_zinc_sf"/>
</dbReference>
<sequence>MAPSTCQSVQEHLSAFLDGELGLPERAQIEHHLSRCDACRSQLAGFREVGRLFVRAGTDAAPDQWNVIESQLPTPHPVGWSWWQKPSVGVAVAIAASLLIAFGLWVSSPNDDVAKLASNDPAESSAVQHGSDPLMDEMGPNAMGMAEMAMDPEHMLKFQYVMDDYLAKLSVDPDQAEDFLLAKYDGQRVSPDQAESLVGYRPLISRGLPNGYELASSSVVKMPCCTCFKAVCRRADGSTLVLFEHDDEKAAWFGNRQSSMATCGDKDCCLVELNSNIAATWKEGSRSITAVGARDQDEVTTLVNALKQS</sequence>
<proteinExistence type="predicted"/>
<evidence type="ECO:0000259" key="1">
    <source>
        <dbReference type="Pfam" id="PF13490"/>
    </source>
</evidence>
<comment type="caution">
    <text evidence="2">The sequence shown here is derived from an EMBL/GenBank/DDBJ whole genome shotgun (WGS) entry which is preliminary data.</text>
</comment>
<accession>A0ABT7PFD8</accession>
<dbReference type="InterPro" id="IPR027383">
    <property type="entry name" value="Znf_put"/>
</dbReference>
<reference evidence="2 3" key="1">
    <citation type="submission" date="2023-06" db="EMBL/GenBank/DDBJ databases">
        <title>Roseiconus lacunae JC819 isolated from Gulf of Mannar region, Tamil Nadu.</title>
        <authorList>
            <person name="Pk S."/>
            <person name="Ch S."/>
            <person name="Ch V.R."/>
        </authorList>
    </citation>
    <scope>NUCLEOTIDE SEQUENCE [LARGE SCALE GENOMIC DNA]</scope>
    <source>
        <strain evidence="2 3">JC819</strain>
    </source>
</reference>
<organism evidence="2 3">
    <name type="scientific">Roseiconus lacunae</name>
    <dbReference type="NCBI Taxonomy" id="2605694"/>
    <lineage>
        <taxon>Bacteria</taxon>
        <taxon>Pseudomonadati</taxon>
        <taxon>Planctomycetota</taxon>
        <taxon>Planctomycetia</taxon>
        <taxon>Pirellulales</taxon>
        <taxon>Pirellulaceae</taxon>
        <taxon>Roseiconus</taxon>
    </lineage>
</organism>
<name>A0ABT7PFD8_9BACT</name>
<gene>
    <name evidence="2" type="ORF">QTN89_06550</name>
</gene>
<evidence type="ECO:0000313" key="3">
    <source>
        <dbReference type="Proteomes" id="UP001239462"/>
    </source>
</evidence>
<feature type="domain" description="Putative zinc-finger" evidence="1">
    <location>
        <begin position="6"/>
        <end position="40"/>
    </location>
</feature>
<dbReference type="Gene3D" id="1.10.10.1320">
    <property type="entry name" value="Anti-sigma factor, zinc-finger domain"/>
    <property type="match status" value="1"/>
</dbReference>